<proteinExistence type="predicted"/>
<dbReference type="AlphaFoldDB" id="J4I9W6"/>
<dbReference type="HOGENOM" id="CLU_032494_2_0_1"/>
<dbReference type="InParanoid" id="J4I9W6"/>
<dbReference type="Proteomes" id="UP000006352">
    <property type="component" value="Unassembled WGS sequence"/>
</dbReference>
<dbReference type="GeneID" id="24096787"/>
<reference evidence="1 2" key="1">
    <citation type="journal article" date="2012" name="Appl. Environ. Microbiol.">
        <title>Short-read sequencing for genomic analysis of the brown rot fungus Fibroporia radiculosa.</title>
        <authorList>
            <person name="Tang J.D."/>
            <person name="Perkins A.D."/>
            <person name="Sonstegard T.S."/>
            <person name="Schroeder S.G."/>
            <person name="Burgess S.C."/>
            <person name="Diehl S.V."/>
        </authorList>
    </citation>
    <scope>NUCLEOTIDE SEQUENCE [LARGE SCALE GENOMIC DNA]</scope>
    <source>
        <strain evidence="1 2">TFFH 294</strain>
    </source>
</reference>
<gene>
    <name evidence="1" type="ORF">FIBRA_03947</name>
</gene>
<sequence length="422" mass="47188">MGGNAFNQTLSSAIFPRMSPECYQTLKAALLPYVQPLYELVAVPNEAPGKADHGDIDFVVAHPKPGTSLELVRQALKATHSLLQEGNRTSNFAVSTTAFDHVYRASEHGRDDFETFYQVDVSVCADKGEWERTVFLHSYGDLGMILSVLARAAGLSLSVHGLKLLAPLPTSPPVTFYLSFSLSQILEFFGLSQDRWTEGFATEQEIFEWIASSVLFRPHTVAPADNGHTAGRNGRKVRFMYQNFLAYARDLAHARPAAAQPSVVVSLSEGVARSPIRAGITADDALRFFRKEAEHAALIRSSDIKQHAREVFSGKLLEGWTGMRGLPVKWLMDTARERLEQAHAQTRPEDYRKDVSQTVIFGHDLLGKEPFVVSSWELALWSMSMSEVRSFILQIQDDMTRAGTCERNWEKERSRKAKKQVL</sequence>
<evidence type="ECO:0000313" key="2">
    <source>
        <dbReference type="Proteomes" id="UP000006352"/>
    </source>
</evidence>
<keyword evidence="2" id="KW-1185">Reference proteome</keyword>
<dbReference type="SUPFAM" id="SSF81301">
    <property type="entry name" value="Nucleotidyltransferase"/>
    <property type="match status" value="1"/>
</dbReference>
<evidence type="ECO:0000313" key="1">
    <source>
        <dbReference type="EMBL" id="CCM01876.1"/>
    </source>
</evidence>
<dbReference type="OrthoDB" id="4708870at2759"/>
<dbReference type="STRING" id="599839.J4I9W6"/>
<dbReference type="EMBL" id="HE797054">
    <property type="protein sequence ID" value="CCM01876.1"/>
    <property type="molecule type" value="Genomic_DNA"/>
</dbReference>
<dbReference type="InterPro" id="IPR043519">
    <property type="entry name" value="NT_sf"/>
</dbReference>
<organism evidence="1 2">
    <name type="scientific">Fibroporia radiculosa</name>
    <dbReference type="NCBI Taxonomy" id="599839"/>
    <lineage>
        <taxon>Eukaryota</taxon>
        <taxon>Fungi</taxon>
        <taxon>Dikarya</taxon>
        <taxon>Basidiomycota</taxon>
        <taxon>Agaricomycotina</taxon>
        <taxon>Agaricomycetes</taxon>
        <taxon>Polyporales</taxon>
        <taxon>Fibroporiaceae</taxon>
        <taxon>Fibroporia</taxon>
    </lineage>
</organism>
<protein>
    <submittedName>
        <fullName evidence="1">Uncharacterized protein</fullName>
    </submittedName>
</protein>
<dbReference type="RefSeq" id="XP_012181159.1">
    <property type="nucleotide sequence ID" value="XM_012325769.1"/>
</dbReference>
<accession>J4I9W6</accession>
<name>J4I9W6_9APHY</name>